<evidence type="ECO:0000256" key="2">
    <source>
        <dbReference type="SAM" id="Phobius"/>
    </source>
</evidence>
<name>A0AAD6IYF5_DREDA</name>
<feature type="transmembrane region" description="Helical" evidence="2">
    <location>
        <begin position="270"/>
        <end position="295"/>
    </location>
</feature>
<dbReference type="EMBL" id="JAQGDS010000004">
    <property type="protein sequence ID" value="KAJ6261059.1"/>
    <property type="molecule type" value="Genomic_DNA"/>
</dbReference>
<evidence type="ECO:0000313" key="4">
    <source>
        <dbReference type="Proteomes" id="UP001221413"/>
    </source>
</evidence>
<reference evidence="3" key="1">
    <citation type="submission" date="2023-01" db="EMBL/GenBank/DDBJ databases">
        <title>The chitinases involved in constricting ring structure development in the nematode-trapping fungus Drechslerella dactyloides.</title>
        <authorList>
            <person name="Wang R."/>
            <person name="Zhang L."/>
            <person name="Tang P."/>
            <person name="Li S."/>
            <person name="Liang L."/>
        </authorList>
    </citation>
    <scope>NUCLEOTIDE SEQUENCE</scope>
    <source>
        <strain evidence="3">YMF1.00031</strain>
    </source>
</reference>
<dbReference type="AlphaFoldDB" id="A0AAD6IYF5"/>
<evidence type="ECO:0000313" key="3">
    <source>
        <dbReference type="EMBL" id="KAJ6261059.1"/>
    </source>
</evidence>
<dbReference type="Proteomes" id="UP001221413">
    <property type="component" value="Unassembled WGS sequence"/>
</dbReference>
<keyword evidence="2" id="KW-0472">Membrane</keyword>
<feature type="transmembrane region" description="Helical" evidence="2">
    <location>
        <begin position="115"/>
        <end position="139"/>
    </location>
</feature>
<organism evidence="3 4">
    <name type="scientific">Drechslerella dactyloides</name>
    <name type="common">Nematode-trapping fungus</name>
    <name type="synonym">Arthrobotrys dactyloides</name>
    <dbReference type="NCBI Taxonomy" id="74499"/>
    <lineage>
        <taxon>Eukaryota</taxon>
        <taxon>Fungi</taxon>
        <taxon>Dikarya</taxon>
        <taxon>Ascomycota</taxon>
        <taxon>Pezizomycotina</taxon>
        <taxon>Orbiliomycetes</taxon>
        <taxon>Orbiliales</taxon>
        <taxon>Orbiliaceae</taxon>
        <taxon>Drechslerella</taxon>
    </lineage>
</organism>
<feature type="compositionally biased region" description="Polar residues" evidence="1">
    <location>
        <begin position="1"/>
        <end position="12"/>
    </location>
</feature>
<protein>
    <submittedName>
        <fullName evidence="3">Uncharacterized protein</fullName>
    </submittedName>
</protein>
<keyword evidence="2" id="KW-1133">Transmembrane helix</keyword>
<feature type="region of interest" description="Disordered" evidence="1">
    <location>
        <begin position="1"/>
        <end position="89"/>
    </location>
</feature>
<keyword evidence="4" id="KW-1185">Reference proteome</keyword>
<proteinExistence type="predicted"/>
<accession>A0AAD6IYF5</accession>
<feature type="transmembrane region" description="Helical" evidence="2">
    <location>
        <begin position="172"/>
        <end position="192"/>
    </location>
</feature>
<gene>
    <name evidence="3" type="ORF">Dda_3724</name>
</gene>
<evidence type="ECO:0000256" key="1">
    <source>
        <dbReference type="SAM" id="MobiDB-lite"/>
    </source>
</evidence>
<comment type="caution">
    <text evidence="3">The sequence shown here is derived from an EMBL/GenBank/DDBJ whole genome shotgun (WGS) entry which is preliminary data.</text>
</comment>
<sequence>MTHTTQTDNSRYSDPPPSAGLAQSYYQASEPPNSPLPPYSDPQNIGYQAEAMHYAKPVDEASKSTDSQSTALLKQDPERLELPEGGPFRHKCKKTRLTHKNSHVRGKQYLALLRIYISPCTTVLALVSAINMAIAYFGIYQEGAHLSTEPTNRSQQRLYAFPQTLETLPETIIFSVGLAATVYNTAILFMPICRSQRRFYNWRYSIPEILEVIGHIAIIAAGAAGLYFAFTAKPDVEKSLWGFTCSRTDKPEPIAFPNVRYTNACKDYSVAVYTLAAALGFAALNVITYTVNVCLKRRFGVYIESDDSLCMDACECCGSCCSAIADFFIWFQCCFACFDLCS</sequence>
<feature type="transmembrane region" description="Helical" evidence="2">
    <location>
        <begin position="212"/>
        <end position="230"/>
    </location>
</feature>
<keyword evidence="2" id="KW-0812">Transmembrane</keyword>